<keyword evidence="2" id="KW-0690">Ribosome biogenesis</keyword>
<dbReference type="GO" id="GO:0005096">
    <property type="term" value="F:GTPase activator activity"/>
    <property type="evidence" value="ECO:0007669"/>
    <property type="project" value="UniProtKB-KW"/>
</dbReference>
<feature type="compositionally biased region" description="Polar residues" evidence="3">
    <location>
        <begin position="54"/>
        <end position="63"/>
    </location>
</feature>
<accession>A0A1I1QLG2</accession>
<dbReference type="GO" id="GO:0042254">
    <property type="term" value="P:ribosome biogenesis"/>
    <property type="evidence" value="ECO:0007669"/>
    <property type="project" value="UniProtKB-KW"/>
</dbReference>
<dbReference type="NCBIfam" id="NF003560">
    <property type="entry name" value="PRK05244.1-1"/>
    <property type="match status" value="1"/>
</dbReference>
<evidence type="ECO:0000256" key="2">
    <source>
        <dbReference type="ARBA" id="ARBA00022517"/>
    </source>
</evidence>
<evidence type="ECO:0008006" key="6">
    <source>
        <dbReference type="Google" id="ProtNLM"/>
    </source>
</evidence>
<dbReference type="STRING" id="1123010.SAMN02745724_03925"/>
<dbReference type="EMBL" id="FOLO01000042">
    <property type="protein sequence ID" value="SFD22889.1"/>
    <property type="molecule type" value="Genomic_DNA"/>
</dbReference>
<keyword evidence="1" id="KW-0343">GTPase activation</keyword>
<dbReference type="Proteomes" id="UP000198862">
    <property type="component" value="Unassembled WGS sequence"/>
</dbReference>
<evidence type="ECO:0000313" key="5">
    <source>
        <dbReference type="Proteomes" id="UP000198862"/>
    </source>
</evidence>
<dbReference type="AlphaFoldDB" id="A0A1I1QLG2"/>
<sequence length="195" mass="22139">MSREKKSRKGPSQSTGKMRLSKEKLQEERALKNHRPKKLKGNKPGTRNAIDENVGNSNINQNVKKPKGMGSKKPIDLTPGNKPKVTTKPEPVMNRDLKPAAELKKAPIVSLSPEQELEQLENDQRLLDLIDRHESGELLTGKDAKYFNVKVERHQALCELLGLDDDEDEFDAPEESKIDQYLSNDLANEWMDEEE</sequence>
<evidence type="ECO:0000256" key="3">
    <source>
        <dbReference type="SAM" id="MobiDB-lite"/>
    </source>
</evidence>
<feature type="compositionally biased region" description="Basic residues" evidence="3">
    <location>
        <begin position="32"/>
        <end position="41"/>
    </location>
</feature>
<dbReference type="RefSeq" id="WP_091988590.1">
    <property type="nucleotide sequence ID" value="NZ_FOLO01000042.1"/>
</dbReference>
<feature type="compositionally biased region" description="Basic and acidic residues" evidence="3">
    <location>
        <begin position="20"/>
        <end position="31"/>
    </location>
</feature>
<proteinExistence type="predicted"/>
<evidence type="ECO:0000313" key="4">
    <source>
        <dbReference type="EMBL" id="SFD22889.1"/>
    </source>
</evidence>
<dbReference type="InterPro" id="IPR007336">
    <property type="entry name" value="YihI"/>
</dbReference>
<gene>
    <name evidence="4" type="ORF">SAMN02745724_03925</name>
</gene>
<reference evidence="4 5" key="1">
    <citation type="submission" date="2016-10" db="EMBL/GenBank/DDBJ databases">
        <authorList>
            <person name="de Groot N.N."/>
        </authorList>
    </citation>
    <scope>NUCLEOTIDE SEQUENCE [LARGE SCALE GENOMIC DNA]</scope>
    <source>
        <strain evidence="4 5">DSM 6059</strain>
    </source>
</reference>
<evidence type="ECO:0000256" key="1">
    <source>
        <dbReference type="ARBA" id="ARBA00022468"/>
    </source>
</evidence>
<dbReference type="Pfam" id="PF04220">
    <property type="entry name" value="YihI"/>
    <property type="match status" value="1"/>
</dbReference>
<organism evidence="4 5">
    <name type="scientific">Pseudoalteromonas denitrificans DSM 6059</name>
    <dbReference type="NCBI Taxonomy" id="1123010"/>
    <lineage>
        <taxon>Bacteria</taxon>
        <taxon>Pseudomonadati</taxon>
        <taxon>Pseudomonadota</taxon>
        <taxon>Gammaproteobacteria</taxon>
        <taxon>Alteromonadales</taxon>
        <taxon>Pseudoalteromonadaceae</taxon>
        <taxon>Pseudoalteromonas</taxon>
    </lineage>
</organism>
<protein>
    <recommendedName>
        <fullName evidence="6">Der GTPase-activating protein YihI</fullName>
    </recommendedName>
</protein>
<dbReference type="OrthoDB" id="5677577at2"/>
<name>A0A1I1QLG2_9GAMM</name>
<feature type="region of interest" description="Disordered" evidence="3">
    <location>
        <begin position="1"/>
        <end position="98"/>
    </location>
</feature>
<keyword evidence="5" id="KW-1185">Reference proteome</keyword>
<feature type="region of interest" description="Disordered" evidence="3">
    <location>
        <begin position="167"/>
        <end position="195"/>
    </location>
</feature>